<evidence type="ECO:0000256" key="1">
    <source>
        <dbReference type="SAM" id="MobiDB-lite"/>
    </source>
</evidence>
<feature type="compositionally biased region" description="Polar residues" evidence="1">
    <location>
        <begin position="231"/>
        <end position="244"/>
    </location>
</feature>
<evidence type="ECO:0000259" key="2">
    <source>
        <dbReference type="PROSITE" id="PS50041"/>
    </source>
</evidence>
<gene>
    <name evidence="3" type="ORF">C0Q70_20362</name>
</gene>
<name>A0A2T7NFB0_POMCA</name>
<proteinExistence type="predicted"/>
<feature type="domain" description="C-type lectin" evidence="2">
    <location>
        <begin position="1"/>
        <end position="107"/>
    </location>
</feature>
<feature type="region of interest" description="Disordered" evidence="1">
    <location>
        <begin position="211"/>
        <end position="293"/>
    </location>
</feature>
<dbReference type="AlphaFoldDB" id="A0A2T7NFB0"/>
<dbReference type="PROSITE" id="PS50041">
    <property type="entry name" value="C_TYPE_LECTIN_2"/>
    <property type="match status" value="1"/>
</dbReference>
<dbReference type="InterPro" id="IPR016187">
    <property type="entry name" value="CTDL_fold"/>
</dbReference>
<feature type="compositionally biased region" description="Polar residues" evidence="1">
    <location>
        <begin position="394"/>
        <end position="410"/>
    </location>
</feature>
<dbReference type="InterPro" id="IPR016186">
    <property type="entry name" value="C-type_lectin-like/link_sf"/>
</dbReference>
<comment type="caution">
    <text evidence="3">The sequence shown here is derived from an EMBL/GenBank/DDBJ whole genome shotgun (WGS) entry which is preliminary data.</text>
</comment>
<dbReference type="CDD" id="cd00037">
    <property type="entry name" value="CLECT"/>
    <property type="match status" value="1"/>
</dbReference>
<evidence type="ECO:0000313" key="3">
    <source>
        <dbReference type="EMBL" id="PVD19869.1"/>
    </source>
</evidence>
<dbReference type="Gene3D" id="3.10.100.10">
    <property type="entry name" value="Mannose-Binding Protein A, subunit A"/>
    <property type="match status" value="1"/>
</dbReference>
<protein>
    <recommendedName>
        <fullName evidence="2">C-type lectin domain-containing protein</fullName>
    </recommendedName>
</protein>
<feature type="region of interest" description="Disordered" evidence="1">
    <location>
        <begin position="368"/>
        <end position="410"/>
    </location>
</feature>
<feature type="compositionally biased region" description="Low complexity" evidence="1">
    <location>
        <begin position="274"/>
        <end position="293"/>
    </location>
</feature>
<reference evidence="3 4" key="1">
    <citation type="submission" date="2018-04" db="EMBL/GenBank/DDBJ databases">
        <title>The genome of golden apple snail Pomacea canaliculata provides insight into stress tolerance and invasive adaptation.</title>
        <authorList>
            <person name="Liu C."/>
            <person name="Liu B."/>
            <person name="Ren Y."/>
            <person name="Zhang Y."/>
            <person name="Wang H."/>
            <person name="Li S."/>
            <person name="Jiang F."/>
            <person name="Yin L."/>
            <person name="Zhang G."/>
            <person name="Qian W."/>
            <person name="Fan W."/>
        </authorList>
    </citation>
    <scope>NUCLEOTIDE SEQUENCE [LARGE SCALE GENOMIC DNA]</scope>
    <source>
        <strain evidence="3">SZHN2017</strain>
        <tissue evidence="3">Muscle</tissue>
    </source>
</reference>
<dbReference type="Pfam" id="PF00059">
    <property type="entry name" value="Lectin_C"/>
    <property type="match status" value="1"/>
</dbReference>
<organism evidence="3 4">
    <name type="scientific">Pomacea canaliculata</name>
    <name type="common">Golden apple snail</name>
    <dbReference type="NCBI Taxonomy" id="400727"/>
    <lineage>
        <taxon>Eukaryota</taxon>
        <taxon>Metazoa</taxon>
        <taxon>Spiralia</taxon>
        <taxon>Lophotrochozoa</taxon>
        <taxon>Mollusca</taxon>
        <taxon>Gastropoda</taxon>
        <taxon>Caenogastropoda</taxon>
        <taxon>Architaenioglossa</taxon>
        <taxon>Ampullarioidea</taxon>
        <taxon>Ampullariidae</taxon>
        <taxon>Pomacea</taxon>
    </lineage>
</organism>
<sequence length="410" mass="45327">MFKTWDSARQLCHEINMTLATLDTQANQFLSKEHFWIGLHESGLSTALTAEPRYRWTGSCAPLTSEAAWDQQEPPGAGSTRMCVYARNETMKWRTDFCNTSHSFICERQTVDPLFPRFLLLQPNGLQGLRIRLQEASEGFHGGERRRVHGAVRGPRAGRTVLLGFERTTSQCLLYYDDFQPQCNVSGPSSMYFKTVFRVITSHDAGYHVGKSSAATSPTTANSFTKPKEPATSSHSPGEITSSMDVGETTVRHNAAPKLDSTPKVTTQETENPTTDSSTHTTTTTTTRTTTTTAATTTTTTINNITTTAAVVQQGRLRMGWRHPAVSGRAEGVTLRHAEEENVGHRLTPLRSTARVGGHQLRRHCRDLRRPHGPRQRPPMLWSGVSKVRPRMSKTASNSARDPFGSSSLG</sequence>
<dbReference type="EMBL" id="PZQS01000013">
    <property type="protein sequence ID" value="PVD19869.1"/>
    <property type="molecule type" value="Genomic_DNA"/>
</dbReference>
<dbReference type="SUPFAM" id="SSF56436">
    <property type="entry name" value="C-type lectin-like"/>
    <property type="match status" value="1"/>
</dbReference>
<keyword evidence="4" id="KW-1185">Reference proteome</keyword>
<dbReference type="Proteomes" id="UP000245119">
    <property type="component" value="Linkage Group LG13"/>
</dbReference>
<feature type="compositionally biased region" description="Polar residues" evidence="1">
    <location>
        <begin position="263"/>
        <end position="273"/>
    </location>
</feature>
<evidence type="ECO:0000313" key="4">
    <source>
        <dbReference type="Proteomes" id="UP000245119"/>
    </source>
</evidence>
<feature type="compositionally biased region" description="Low complexity" evidence="1">
    <location>
        <begin position="212"/>
        <end position="221"/>
    </location>
</feature>
<dbReference type="InterPro" id="IPR001304">
    <property type="entry name" value="C-type_lectin-like"/>
</dbReference>
<accession>A0A2T7NFB0</accession>